<dbReference type="AlphaFoldDB" id="A0A7J6Q2W1"/>
<sequence>MRLGFILSTFAVLGILTTPGEASILKKLLGMLKPNGSDRPYSYTQVARNPRMASSQDSSDSDDDERYPRSPHGPSEFKDVDDVSENSPVGNGGSGSKRPETLIDLESSEEADQSPSRGKTSSLRVKAHNGMGEGPSLKAISPRFLNSEKASFSRMDPTWLGRDSGLKLFHKAYVRGVQVDSTSWRLPFYSCITECELHAVEQAARWITANIRYWQAEQEPRNGRIPGTLPSYFEDPPSSLGLATQGGSLSEEQMRMATRFWWSDERAKLGTTIKEFFFCVSHASLWIESTNPLDSLGGYSGAQCCGG</sequence>
<evidence type="ECO:0000256" key="2">
    <source>
        <dbReference type="SAM" id="SignalP"/>
    </source>
</evidence>
<keyword evidence="4" id="KW-1185">Reference proteome</keyword>
<feature type="non-terminal residue" evidence="3">
    <location>
        <position position="307"/>
    </location>
</feature>
<comment type="caution">
    <text evidence="3">The sequence shown here is derived from an EMBL/GenBank/DDBJ whole genome shotgun (WGS) entry which is preliminary data.</text>
</comment>
<name>A0A7J6Q2W1_PEROL</name>
<feature type="chain" id="PRO_5029867137" evidence="2">
    <location>
        <begin position="23"/>
        <end position="307"/>
    </location>
</feature>
<dbReference type="EMBL" id="JABANO010035946">
    <property type="protein sequence ID" value="KAF4702633.1"/>
    <property type="molecule type" value="Genomic_DNA"/>
</dbReference>
<accession>A0A7J6Q2W1</accession>
<evidence type="ECO:0000256" key="1">
    <source>
        <dbReference type="SAM" id="MobiDB-lite"/>
    </source>
</evidence>
<evidence type="ECO:0000313" key="4">
    <source>
        <dbReference type="Proteomes" id="UP000553632"/>
    </source>
</evidence>
<organism evidence="3 4">
    <name type="scientific">Perkinsus olseni</name>
    <name type="common">Perkinsus atlanticus</name>
    <dbReference type="NCBI Taxonomy" id="32597"/>
    <lineage>
        <taxon>Eukaryota</taxon>
        <taxon>Sar</taxon>
        <taxon>Alveolata</taxon>
        <taxon>Perkinsozoa</taxon>
        <taxon>Perkinsea</taxon>
        <taxon>Perkinsida</taxon>
        <taxon>Perkinsidae</taxon>
        <taxon>Perkinsus</taxon>
    </lineage>
</organism>
<feature type="signal peptide" evidence="2">
    <location>
        <begin position="1"/>
        <end position="22"/>
    </location>
</feature>
<feature type="region of interest" description="Disordered" evidence="1">
    <location>
        <begin position="35"/>
        <end position="100"/>
    </location>
</feature>
<protein>
    <submittedName>
        <fullName evidence="3">Uncharacterized protein</fullName>
    </submittedName>
</protein>
<proteinExistence type="predicted"/>
<dbReference type="Proteomes" id="UP000553632">
    <property type="component" value="Unassembled WGS sequence"/>
</dbReference>
<evidence type="ECO:0000313" key="3">
    <source>
        <dbReference type="EMBL" id="KAF4702633.1"/>
    </source>
</evidence>
<keyword evidence="2" id="KW-0732">Signal</keyword>
<gene>
    <name evidence="3" type="ORF">FOZ63_001694</name>
</gene>
<reference evidence="3 4" key="1">
    <citation type="submission" date="2020-04" db="EMBL/GenBank/DDBJ databases">
        <title>Perkinsus olseni comparative genomics.</title>
        <authorList>
            <person name="Bogema D.R."/>
        </authorList>
    </citation>
    <scope>NUCLEOTIDE SEQUENCE [LARGE SCALE GENOMIC DNA]</scope>
    <source>
        <strain evidence="3 4">ATCC PRA-207</strain>
    </source>
</reference>